<name>A0A7C2ARM1_9PSED</name>
<accession>A0A7C2ARM1</accession>
<protein>
    <submittedName>
        <fullName evidence="1">Uncharacterized protein</fullName>
    </submittedName>
</protein>
<evidence type="ECO:0000313" key="1">
    <source>
        <dbReference type="EMBL" id="HEF24726.1"/>
    </source>
</evidence>
<dbReference type="AlphaFoldDB" id="A0A7C2ARM1"/>
<dbReference type="InterPro" id="IPR056206">
    <property type="entry name" value="Tis1_ImmP"/>
</dbReference>
<dbReference type="Pfam" id="PF24154">
    <property type="entry name" value="Tis1_ImmP"/>
    <property type="match status" value="1"/>
</dbReference>
<comment type="caution">
    <text evidence="1">The sequence shown here is derived from an EMBL/GenBank/DDBJ whole genome shotgun (WGS) entry which is preliminary data.</text>
</comment>
<reference evidence="1" key="1">
    <citation type="journal article" date="2020" name="mSystems">
        <title>Genome- and Community-Level Interaction Insights into Carbon Utilization and Element Cycling Functions of Hydrothermarchaeota in Hydrothermal Sediment.</title>
        <authorList>
            <person name="Zhou Z."/>
            <person name="Liu Y."/>
            <person name="Xu W."/>
            <person name="Pan J."/>
            <person name="Luo Z.H."/>
            <person name="Li M."/>
        </authorList>
    </citation>
    <scope>NUCLEOTIDE SEQUENCE [LARGE SCALE GENOMIC DNA]</scope>
    <source>
        <strain evidence="1">SpSt-200</strain>
    </source>
</reference>
<dbReference type="EMBL" id="DSIN01000010">
    <property type="protein sequence ID" value="HEF24726.1"/>
    <property type="molecule type" value="Genomic_DNA"/>
</dbReference>
<gene>
    <name evidence="1" type="ORF">ENP23_03010</name>
</gene>
<sequence>MGINKGERFAKEDVYVDYPFEDVTYRWDHASQQVFVRFYGEQESREPVPHENRLFNDALRYGEEMTKAEYDRGK</sequence>
<proteinExistence type="predicted"/>
<organism evidence="1">
    <name type="scientific">Pseudomonas graminis</name>
    <dbReference type="NCBI Taxonomy" id="158627"/>
    <lineage>
        <taxon>Bacteria</taxon>
        <taxon>Pseudomonadati</taxon>
        <taxon>Pseudomonadota</taxon>
        <taxon>Gammaproteobacteria</taxon>
        <taxon>Pseudomonadales</taxon>
        <taxon>Pseudomonadaceae</taxon>
        <taxon>Pseudomonas</taxon>
    </lineage>
</organism>